<dbReference type="AlphaFoldDB" id="A0A1G8LVH7"/>
<reference evidence="2 3" key="1">
    <citation type="submission" date="2016-10" db="EMBL/GenBank/DDBJ databases">
        <authorList>
            <person name="de Groot N.N."/>
        </authorList>
    </citation>
    <scope>NUCLEOTIDE SEQUENCE [LARGE SCALE GENOMIC DNA]</scope>
    <source>
        <strain evidence="2 3">DSM 21771</strain>
    </source>
</reference>
<evidence type="ECO:0000313" key="2">
    <source>
        <dbReference type="EMBL" id="SDI59633.1"/>
    </source>
</evidence>
<accession>A0A1G8LVH7</accession>
<evidence type="ECO:0000313" key="3">
    <source>
        <dbReference type="Proteomes" id="UP000198853"/>
    </source>
</evidence>
<gene>
    <name evidence="2" type="ORF">SAMN04488123_103298</name>
</gene>
<dbReference type="Gene3D" id="3.30.460.10">
    <property type="entry name" value="Beta Polymerase, domain 2"/>
    <property type="match status" value="1"/>
</dbReference>
<protein>
    <submittedName>
        <fullName evidence="2">Nucleotidyltransferase domain-containing protein</fullName>
    </submittedName>
</protein>
<organism evidence="2 3">
    <name type="scientific">Natribacillus halophilus</name>
    <dbReference type="NCBI Taxonomy" id="549003"/>
    <lineage>
        <taxon>Bacteria</taxon>
        <taxon>Bacillati</taxon>
        <taxon>Bacillota</taxon>
        <taxon>Bacilli</taxon>
        <taxon>Bacillales</taxon>
        <taxon>Bacillaceae</taxon>
        <taxon>Natribacillus</taxon>
    </lineage>
</organism>
<feature type="domain" description="Polymerase nucleotidyl transferase" evidence="1">
    <location>
        <begin position="28"/>
        <end position="116"/>
    </location>
</feature>
<dbReference type="Proteomes" id="UP000198853">
    <property type="component" value="Unassembled WGS sequence"/>
</dbReference>
<dbReference type="PANTHER" id="PTHR33933">
    <property type="entry name" value="NUCLEOTIDYLTRANSFERASE"/>
    <property type="match status" value="1"/>
</dbReference>
<dbReference type="CDD" id="cd05403">
    <property type="entry name" value="NT_KNTase_like"/>
    <property type="match status" value="1"/>
</dbReference>
<keyword evidence="3" id="KW-1185">Reference proteome</keyword>
<dbReference type="Pfam" id="PF01909">
    <property type="entry name" value="NTP_transf_2"/>
    <property type="match status" value="1"/>
</dbReference>
<name>A0A1G8LVH7_9BACI</name>
<sequence>MNGYRKTYSQTVIKMIERNKEKLELNELEKAIEAVNERVSPDRIFLFGSFVHGHADKESDLDLCIIIDQLQERKIETLRSIRYSIAEDISVPIDLLLYTTQEFNERARLSSTFEHKIMNEGVLVYES</sequence>
<dbReference type="SUPFAM" id="SSF81301">
    <property type="entry name" value="Nucleotidyltransferase"/>
    <property type="match status" value="1"/>
</dbReference>
<dbReference type="PANTHER" id="PTHR33933:SF1">
    <property type="entry name" value="PROTEIN ADENYLYLTRANSFERASE MNTA-RELATED"/>
    <property type="match status" value="1"/>
</dbReference>
<dbReference type="EMBL" id="FNEN01000003">
    <property type="protein sequence ID" value="SDI59633.1"/>
    <property type="molecule type" value="Genomic_DNA"/>
</dbReference>
<dbReference type="InterPro" id="IPR043519">
    <property type="entry name" value="NT_sf"/>
</dbReference>
<evidence type="ECO:0000259" key="1">
    <source>
        <dbReference type="Pfam" id="PF01909"/>
    </source>
</evidence>
<dbReference type="GO" id="GO:0016779">
    <property type="term" value="F:nucleotidyltransferase activity"/>
    <property type="evidence" value="ECO:0007669"/>
    <property type="project" value="InterPro"/>
</dbReference>
<keyword evidence="2" id="KW-0808">Transferase</keyword>
<dbReference type="InterPro" id="IPR002934">
    <property type="entry name" value="Polymerase_NTP_transf_dom"/>
</dbReference>
<dbReference type="InterPro" id="IPR052548">
    <property type="entry name" value="Type_VII_TA_antitoxin"/>
</dbReference>
<proteinExistence type="predicted"/>